<dbReference type="GO" id="GO:0004096">
    <property type="term" value="F:catalase activity"/>
    <property type="evidence" value="ECO:0007669"/>
    <property type="project" value="InterPro"/>
</dbReference>
<evidence type="ECO:0000313" key="4">
    <source>
        <dbReference type="EMBL" id="KKO99568.1"/>
    </source>
</evidence>
<evidence type="ECO:0000259" key="2">
    <source>
        <dbReference type="Pfam" id="PF00199"/>
    </source>
</evidence>
<dbReference type="InterPro" id="IPR015131">
    <property type="entry name" value="Killer_tox_Kp4"/>
</dbReference>
<dbReference type="Gene3D" id="3.30.430.10">
    <property type="entry name" value="Killer Toxin P4, subunit A"/>
    <property type="match status" value="1"/>
</dbReference>
<sequence>MQLTQGIVIAALAAGATAEGINCKGSSQCGNTGGRTTDILNYVQGIDTGRTYQNGQHIACWESRLGTGICAFLQGTGGITGDLIKELVQDIVNHGCTVCGSVPVFFNSGDNNINDHGELTINYIVQCPSLKSVILLVIAIIYTISNLTLILRTSIDGTPGSNGEEALEFFTALKNGTITEYIKDHPKAAHLMQLPRPFPASFAHQRHFAVNTFEFVAASEKETFVRHSIEPVLGVQELSAEEAAAKGPNYLYDEIVEMLGKEPVQFKLTVQIAEEGDVTCDPLVKWPETVKVMELGTISLVDVLNDNTAQQK</sequence>
<dbReference type="InterPro" id="IPR011614">
    <property type="entry name" value="Catalase_core"/>
</dbReference>
<evidence type="ECO:0008006" key="6">
    <source>
        <dbReference type="Google" id="ProtNLM"/>
    </source>
</evidence>
<dbReference type="InterPro" id="IPR020835">
    <property type="entry name" value="Catalase_sf"/>
</dbReference>
<dbReference type="OrthoDB" id="4177994at2759"/>
<evidence type="ECO:0000259" key="3">
    <source>
        <dbReference type="Pfam" id="PF09044"/>
    </source>
</evidence>
<dbReference type="GO" id="GO:0020037">
    <property type="term" value="F:heme binding"/>
    <property type="evidence" value="ECO:0007669"/>
    <property type="project" value="InterPro"/>
</dbReference>
<dbReference type="SUPFAM" id="SSF56634">
    <property type="entry name" value="Heme-dependent catalase-like"/>
    <property type="match status" value="1"/>
</dbReference>
<feature type="signal peptide" evidence="1">
    <location>
        <begin position="1"/>
        <end position="18"/>
    </location>
</feature>
<feature type="domain" description="Killer toxin Kp4" evidence="3">
    <location>
        <begin position="8"/>
        <end position="124"/>
    </location>
</feature>
<feature type="chain" id="PRO_5002530770" description="Killer toxin Kp4 domain-containing protein" evidence="1">
    <location>
        <begin position="19"/>
        <end position="312"/>
    </location>
</feature>
<evidence type="ECO:0000256" key="1">
    <source>
        <dbReference type="SAM" id="SignalP"/>
    </source>
</evidence>
<organism evidence="4 5">
    <name type="scientific">Trichoderma harzianum</name>
    <name type="common">Hypocrea lixii</name>
    <dbReference type="NCBI Taxonomy" id="5544"/>
    <lineage>
        <taxon>Eukaryota</taxon>
        <taxon>Fungi</taxon>
        <taxon>Dikarya</taxon>
        <taxon>Ascomycota</taxon>
        <taxon>Pezizomycotina</taxon>
        <taxon>Sordariomycetes</taxon>
        <taxon>Hypocreomycetidae</taxon>
        <taxon>Hypocreales</taxon>
        <taxon>Hypocreaceae</taxon>
        <taxon>Trichoderma</taxon>
    </lineage>
</organism>
<dbReference type="GO" id="GO:0005576">
    <property type="term" value="C:extracellular region"/>
    <property type="evidence" value="ECO:0007669"/>
    <property type="project" value="InterPro"/>
</dbReference>
<evidence type="ECO:0000313" key="5">
    <source>
        <dbReference type="Proteomes" id="UP000034112"/>
    </source>
</evidence>
<proteinExistence type="predicted"/>
<dbReference type="Pfam" id="PF00199">
    <property type="entry name" value="Catalase"/>
    <property type="match status" value="1"/>
</dbReference>
<dbReference type="EMBL" id="JOKZ01000315">
    <property type="protein sequence ID" value="KKO99568.1"/>
    <property type="molecule type" value="Genomic_DNA"/>
</dbReference>
<dbReference type="Proteomes" id="UP000034112">
    <property type="component" value="Unassembled WGS sequence"/>
</dbReference>
<dbReference type="Pfam" id="PF09044">
    <property type="entry name" value="Kp4"/>
    <property type="match status" value="1"/>
</dbReference>
<reference evidence="5" key="1">
    <citation type="journal article" date="2015" name="Genome Announc.">
        <title>Draft whole-genome sequence of the biocontrol agent Trichoderma harzianum T6776.</title>
        <authorList>
            <person name="Baroncelli R."/>
            <person name="Piaggeschi G."/>
            <person name="Fiorini L."/>
            <person name="Bertolini E."/>
            <person name="Zapparata A."/>
            <person name="Pe M.E."/>
            <person name="Sarrocco S."/>
            <person name="Vannacci G."/>
        </authorList>
    </citation>
    <scope>NUCLEOTIDE SEQUENCE [LARGE SCALE GENOMIC DNA]</scope>
    <source>
        <strain evidence="5">T6776</strain>
    </source>
</reference>
<gene>
    <name evidence="4" type="ORF">THAR02_08330</name>
</gene>
<feature type="domain" description="Catalase core" evidence="2">
    <location>
        <begin position="179"/>
        <end position="278"/>
    </location>
</feature>
<accession>A0A0G0A2T3</accession>
<dbReference type="Gene3D" id="2.40.180.10">
    <property type="entry name" value="Catalase core domain"/>
    <property type="match status" value="1"/>
</dbReference>
<name>A0A0G0A2T3_TRIHA</name>
<dbReference type="AlphaFoldDB" id="A0A0G0A2T3"/>
<keyword evidence="1" id="KW-0732">Signal</keyword>
<protein>
    <recommendedName>
        <fullName evidence="6">Killer toxin Kp4 domain-containing protein</fullName>
    </recommendedName>
</protein>
<dbReference type="InterPro" id="IPR011329">
    <property type="entry name" value="Killer_tox_Kp4/SMK"/>
</dbReference>
<dbReference type="SUPFAM" id="SSF55221">
    <property type="entry name" value="Yeast killer toxins"/>
    <property type="match status" value="1"/>
</dbReference>
<comment type="caution">
    <text evidence="4">The sequence shown here is derived from an EMBL/GenBank/DDBJ whole genome shotgun (WGS) entry which is preliminary data.</text>
</comment>